<sequence>MKYILISQIGCLSIWFKPALHSTSTATSGFSIHLIFHVSLAMTFLLRST</sequence>
<dbReference type="AlphaFoldDB" id="A0A0E9SC29"/>
<organism evidence="1">
    <name type="scientific">Anguilla anguilla</name>
    <name type="common">European freshwater eel</name>
    <name type="synonym">Muraena anguilla</name>
    <dbReference type="NCBI Taxonomy" id="7936"/>
    <lineage>
        <taxon>Eukaryota</taxon>
        <taxon>Metazoa</taxon>
        <taxon>Chordata</taxon>
        <taxon>Craniata</taxon>
        <taxon>Vertebrata</taxon>
        <taxon>Euteleostomi</taxon>
        <taxon>Actinopterygii</taxon>
        <taxon>Neopterygii</taxon>
        <taxon>Teleostei</taxon>
        <taxon>Anguilliformes</taxon>
        <taxon>Anguillidae</taxon>
        <taxon>Anguilla</taxon>
    </lineage>
</organism>
<evidence type="ECO:0000313" key="1">
    <source>
        <dbReference type="EMBL" id="JAH38088.1"/>
    </source>
</evidence>
<protein>
    <submittedName>
        <fullName evidence="1">Uncharacterized protein</fullName>
    </submittedName>
</protein>
<name>A0A0E9SC29_ANGAN</name>
<proteinExistence type="predicted"/>
<dbReference type="EMBL" id="GBXM01070489">
    <property type="protein sequence ID" value="JAH38088.1"/>
    <property type="molecule type" value="Transcribed_RNA"/>
</dbReference>
<reference evidence="1" key="1">
    <citation type="submission" date="2014-11" db="EMBL/GenBank/DDBJ databases">
        <authorList>
            <person name="Amaro Gonzalez C."/>
        </authorList>
    </citation>
    <scope>NUCLEOTIDE SEQUENCE</scope>
</reference>
<accession>A0A0E9SC29</accession>
<reference evidence="1" key="2">
    <citation type="journal article" date="2015" name="Fish Shellfish Immunol.">
        <title>Early steps in the European eel (Anguilla anguilla)-Vibrio vulnificus interaction in the gills: Role of the RtxA13 toxin.</title>
        <authorList>
            <person name="Callol A."/>
            <person name="Pajuelo D."/>
            <person name="Ebbesson L."/>
            <person name="Teles M."/>
            <person name="MacKenzie S."/>
            <person name="Amaro C."/>
        </authorList>
    </citation>
    <scope>NUCLEOTIDE SEQUENCE</scope>
</reference>